<organism evidence="2 3">
    <name type="scientific">Rhodovastum atsumiense</name>
    <dbReference type="NCBI Taxonomy" id="504468"/>
    <lineage>
        <taxon>Bacteria</taxon>
        <taxon>Pseudomonadati</taxon>
        <taxon>Pseudomonadota</taxon>
        <taxon>Alphaproteobacteria</taxon>
        <taxon>Acetobacterales</taxon>
        <taxon>Acetobacteraceae</taxon>
        <taxon>Rhodovastum</taxon>
    </lineage>
</organism>
<feature type="compositionally biased region" description="Gly residues" evidence="1">
    <location>
        <begin position="63"/>
        <end position="78"/>
    </location>
</feature>
<gene>
    <name evidence="2" type="ORF">F1189_22170</name>
</gene>
<feature type="compositionally biased region" description="Gly residues" evidence="1">
    <location>
        <begin position="16"/>
        <end position="42"/>
    </location>
</feature>
<reference evidence="2 3" key="1">
    <citation type="submission" date="2019-09" db="EMBL/GenBank/DDBJ databases">
        <title>Genome sequence of Rhodovastum atsumiense, a diverse member of the Acetobacteraceae family of non-sulfur purple photosynthetic bacteria.</title>
        <authorList>
            <person name="Meyer T."/>
            <person name="Kyndt J."/>
        </authorList>
    </citation>
    <scope>NUCLEOTIDE SEQUENCE [LARGE SCALE GENOMIC DNA]</scope>
    <source>
        <strain evidence="2 3">DSM 21279</strain>
    </source>
</reference>
<evidence type="ECO:0000313" key="3">
    <source>
        <dbReference type="Proteomes" id="UP000325255"/>
    </source>
</evidence>
<proteinExistence type="predicted"/>
<dbReference type="EMBL" id="VWPK01000042">
    <property type="protein sequence ID" value="KAA5609894.1"/>
    <property type="molecule type" value="Genomic_DNA"/>
</dbReference>
<sequence length="124" mass="11742">MADAAQRLSDVQLGQVQGGAGNGNGNGNVGNGNGNGNRGDGNGNANYGDNNGNYNSGSNHGNNGIGSNRGNGAGGGVNGLSIAPQSLSAPDGGLGLPGVVPSPILEIPGVSGLQLGPTLPSAIK</sequence>
<dbReference type="Proteomes" id="UP000325255">
    <property type="component" value="Unassembled WGS sequence"/>
</dbReference>
<protein>
    <submittedName>
        <fullName evidence="2">Uncharacterized protein</fullName>
    </submittedName>
</protein>
<keyword evidence="3" id="KW-1185">Reference proteome</keyword>
<feature type="compositionally biased region" description="Low complexity" evidence="1">
    <location>
        <begin position="43"/>
        <end position="62"/>
    </location>
</feature>
<comment type="caution">
    <text evidence="2">The sequence shown here is derived from an EMBL/GenBank/DDBJ whole genome shotgun (WGS) entry which is preliminary data.</text>
</comment>
<dbReference type="RefSeq" id="WP_150043063.1">
    <property type="nucleotide sequence ID" value="NZ_OW485601.1"/>
</dbReference>
<feature type="region of interest" description="Disordered" evidence="1">
    <location>
        <begin position="1"/>
        <end position="98"/>
    </location>
</feature>
<name>A0A5M6INQ7_9PROT</name>
<evidence type="ECO:0000313" key="2">
    <source>
        <dbReference type="EMBL" id="KAA5609894.1"/>
    </source>
</evidence>
<dbReference type="AlphaFoldDB" id="A0A5M6INQ7"/>
<evidence type="ECO:0000256" key="1">
    <source>
        <dbReference type="SAM" id="MobiDB-lite"/>
    </source>
</evidence>
<accession>A0A5M6INQ7</accession>